<feature type="transmembrane region" description="Helical" evidence="1">
    <location>
        <begin position="20"/>
        <end position="39"/>
    </location>
</feature>
<evidence type="ECO:0000313" key="3">
    <source>
        <dbReference type="Proteomes" id="UP000295302"/>
    </source>
</evidence>
<dbReference type="InterPro" id="IPR019681">
    <property type="entry name" value="DUF2530"/>
</dbReference>
<gene>
    <name evidence="2" type="ORF">E1286_16400</name>
</gene>
<name>A0A4V2YLW3_9ACTN</name>
<evidence type="ECO:0000313" key="2">
    <source>
        <dbReference type="EMBL" id="TDD48017.1"/>
    </source>
</evidence>
<keyword evidence="3" id="KW-1185">Reference proteome</keyword>
<keyword evidence="1" id="KW-0812">Transmembrane</keyword>
<feature type="transmembrane region" description="Helical" evidence="1">
    <location>
        <begin position="45"/>
        <end position="64"/>
    </location>
</feature>
<keyword evidence="1" id="KW-0472">Membrane</keyword>
<dbReference type="Proteomes" id="UP000295302">
    <property type="component" value="Unassembled WGS sequence"/>
</dbReference>
<proteinExistence type="predicted"/>
<evidence type="ECO:0000256" key="1">
    <source>
        <dbReference type="SAM" id="Phobius"/>
    </source>
</evidence>
<keyword evidence="1" id="KW-1133">Transmembrane helix</keyword>
<protein>
    <submittedName>
        <fullName evidence="2">DUF2530 domain-containing protein</fullName>
    </submittedName>
</protein>
<dbReference type="Pfam" id="PF10745">
    <property type="entry name" value="DUF2530"/>
    <property type="match status" value="1"/>
</dbReference>
<accession>A0A4V2YLW3</accession>
<organism evidence="2 3">
    <name type="scientific">Nonomuraea terrae</name>
    <dbReference type="NCBI Taxonomy" id="2530383"/>
    <lineage>
        <taxon>Bacteria</taxon>
        <taxon>Bacillati</taxon>
        <taxon>Actinomycetota</taxon>
        <taxon>Actinomycetes</taxon>
        <taxon>Streptosporangiales</taxon>
        <taxon>Streptosporangiaceae</taxon>
        <taxon>Nonomuraea</taxon>
    </lineage>
</organism>
<reference evidence="2 3" key="1">
    <citation type="submission" date="2019-03" db="EMBL/GenBank/DDBJ databases">
        <title>Draft genome sequences of novel Actinobacteria.</title>
        <authorList>
            <person name="Sahin N."/>
            <person name="Ay H."/>
            <person name="Saygin H."/>
        </authorList>
    </citation>
    <scope>NUCLEOTIDE SEQUENCE [LARGE SCALE GENOMIC DNA]</scope>
    <source>
        <strain evidence="2 3">CH32</strain>
    </source>
</reference>
<dbReference type="EMBL" id="SMKQ01000041">
    <property type="protein sequence ID" value="TDD48017.1"/>
    <property type="molecule type" value="Genomic_DNA"/>
</dbReference>
<dbReference type="AlphaFoldDB" id="A0A4V2YLW3"/>
<dbReference type="RefSeq" id="WP_132613362.1">
    <property type="nucleotide sequence ID" value="NZ_SMKQ01000041.1"/>
</dbReference>
<sequence length="68" mass="7920">MKQQWHPDPEPIKTNDITTVAAGTAVWAVALVFLLVFRPAPENTWWIWTCVTGIAFGFFGMWMVRRRR</sequence>
<comment type="caution">
    <text evidence="2">The sequence shown here is derived from an EMBL/GenBank/DDBJ whole genome shotgun (WGS) entry which is preliminary data.</text>
</comment>
<dbReference type="OrthoDB" id="3541062at2"/>